<dbReference type="SMART" id="SM00242">
    <property type="entry name" value="MYSc"/>
    <property type="match status" value="1"/>
</dbReference>
<evidence type="ECO:0000313" key="8">
    <source>
        <dbReference type="EMBL" id="ORY08020.1"/>
    </source>
</evidence>
<evidence type="ECO:0000256" key="6">
    <source>
        <dbReference type="PROSITE-ProRule" id="PRU00782"/>
    </source>
</evidence>
<protein>
    <submittedName>
        <fullName evidence="8">p-loop containing nucleoside triphosphate hydrolase protein</fullName>
    </submittedName>
</protein>
<dbReference type="GO" id="GO:0051015">
    <property type="term" value="F:actin filament binding"/>
    <property type="evidence" value="ECO:0007669"/>
    <property type="project" value="TreeGrafter"/>
</dbReference>
<keyword evidence="8" id="KW-0378">Hydrolase</keyword>
<dbReference type="PRINTS" id="PR00193">
    <property type="entry name" value="MYOSINHEAVY"/>
</dbReference>
<dbReference type="EMBL" id="MCFE01000004">
    <property type="protein sequence ID" value="ORY08020.1"/>
    <property type="molecule type" value="Genomic_DNA"/>
</dbReference>
<dbReference type="SUPFAM" id="SSF52540">
    <property type="entry name" value="P-loop containing nucleoside triphosphate hydrolases"/>
    <property type="match status" value="1"/>
</dbReference>
<evidence type="ECO:0000256" key="3">
    <source>
        <dbReference type="ARBA" id="ARBA00023123"/>
    </source>
</evidence>
<dbReference type="OrthoDB" id="6108017at2759"/>
<dbReference type="InterPro" id="IPR001609">
    <property type="entry name" value="Myosin_head_motor_dom-like"/>
</dbReference>
<dbReference type="Pfam" id="PF00063">
    <property type="entry name" value="Myosin_head"/>
    <property type="match status" value="1"/>
</dbReference>
<dbReference type="Gene3D" id="3.40.850.10">
    <property type="entry name" value="Kinesin motor domain"/>
    <property type="match status" value="1"/>
</dbReference>
<feature type="binding site" evidence="6">
    <location>
        <begin position="111"/>
        <end position="118"/>
    </location>
    <ligand>
        <name>ATP</name>
        <dbReference type="ChEBI" id="CHEBI:30616"/>
    </ligand>
</feature>
<keyword evidence="9" id="KW-1185">Reference proteome</keyword>
<evidence type="ECO:0000256" key="5">
    <source>
        <dbReference type="ARBA" id="ARBA00023203"/>
    </source>
</evidence>
<keyword evidence="4 6" id="KW-0505">Motor protein</keyword>
<evidence type="ECO:0000256" key="2">
    <source>
        <dbReference type="ARBA" id="ARBA00022840"/>
    </source>
</evidence>
<dbReference type="InterPro" id="IPR027417">
    <property type="entry name" value="P-loop_NTPase"/>
</dbReference>
<dbReference type="GO" id="GO:0005524">
    <property type="term" value="F:ATP binding"/>
    <property type="evidence" value="ECO:0007669"/>
    <property type="project" value="UniProtKB-UniRule"/>
</dbReference>
<comment type="caution">
    <text evidence="8">The sequence shown here is derived from an EMBL/GenBank/DDBJ whole genome shotgun (WGS) entry which is preliminary data.</text>
</comment>
<dbReference type="Proteomes" id="UP000193498">
    <property type="component" value="Unassembled WGS sequence"/>
</dbReference>
<keyword evidence="5 6" id="KW-0009">Actin-binding</keyword>
<dbReference type="InParanoid" id="A0A1Y1ZCM1"/>
<gene>
    <name evidence="8" type="ORF">K493DRAFT_381410</name>
</gene>
<dbReference type="PROSITE" id="PS51456">
    <property type="entry name" value="MYOSIN_MOTOR"/>
    <property type="match status" value="1"/>
</dbReference>
<evidence type="ECO:0000256" key="4">
    <source>
        <dbReference type="ARBA" id="ARBA00023175"/>
    </source>
</evidence>
<dbReference type="STRING" id="1314790.A0A1Y1ZCM1"/>
<dbReference type="GO" id="GO:0016020">
    <property type="term" value="C:membrane"/>
    <property type="evidence" value="ECO:0007669"/>
    <property type="project" value="TreeGrafter"/>
</dbReference>
<dbReference type="GO" id="GO:0000146">
    <property type="term" value="F:microfilament motor activity"/>
    <property type="evidence" value="ECO:0007669"/>
    <property type="project" value="TreeGrafter"/>
</dbReference>
<proteinExistence type="inferred from homology"/>
<dbReference type="GO" id="GO:0016787">
    <property type="term" value="F:hydrolase activity"/>
    <property type="evidence" value="ECO:0007669"/>
    <property type="project" value="UniProtKB-KW"/>
</dbReference>
<comment type="caution">
    <text evidence="6">Lacks conserved residue(s) required for the propagation of feature annotation.</text>
</comment>
<accession>A0A1Y1ZCM1</accession>
<comment type="similarity">
    <text evidence="6">Belongs to the TRAFAC class myosin-kinesin ATPase superfamily. Myosin family.</text>
</comment>
<dbReference type="PANTHER" id="PTHR13140:SF550">
    <property type="entry name" value="MYOSIN-IIIB ISOFORM X1"/>
    <property type="match status" value="1"/>
</dbReference>
<dbReference type="GO" id="GO:0007015">
    <property type="term" value="P:actin filament organization"/>
    <property type="evidence" value="ECO:0007669"/>
    <property type="project" value="TreeGrafter"/>
</dbReference>
<dbReference type="GO" id="GO:0005737">
    <property type="term" value="C:cytoplasm"/>
    <property type="evidence" value="ECO:0007669"/>
    <property type="project" value="TreeGrafter"/>
</dbReference>
<keyword evidence="1 6" id="KW-0547">Nucleotide-binding</keyword>
<feature type="domain" description="Myosin motor" evidence="7">
    <location>
        <begin position="11"/>
        <end position="271"/>
    </location>
</feature>
<reference evidence="8 9" key="1">
    <citation type="submission" date="2016-07" db="EMBL/GenBank/DDBJ databases">
        <title>Pervasive Adenine N6-methylation of Active Genes in Fungi.</title>
        <authorList>
            <consortium name="DOE Joint Genome Institute"/>
            <person name="Mondo S.J."/>
            <person name="Dannebaum R.O."/>
            <person name="Kuo R.C."/>
            <person name="Labutti K."/>
            <person name="Haridas S."/>
            <person name="Kuo A."/>
            <person name="Salamov A."/>
            <person name="Ahrendt S.R."/>
            <person name="Lipzen A."/>
            <person name="Sullivan W."/>
            <person name="Andreopoulos W.B."/>
            <person name="Clum A."/>
            <person name="Lindquist E."/>
            <person name="Daum C."/>
            <person name="Ramamoorthy G.K."/>
            <person name="Gryganskyi A."/>
            <person name="Culley D."/>
            <person name="Magnuson J.K."/>
            <person name="James T.Y."/>
            <person name="O'Malley M.A."/>
            <person name="Stajich J.E."/>
            <person name="Spatafora J.W."/>
            <person name="Visel A."/>
            <person name="Grigoriev I.V."/>
        </authorList>
    </citation>
    <scope>NUCLEOTIDE SEQUENCE [LARGE SCALE GENOMIC DNA]</scope>
    <source>
        <strain evidence="8 9">CBS 931.73</strain>
    </source>
</reference>
<evidence type="ECO:0000256" key="1">
    <source>
        <dbReference type="ARBA" id="ARBA00022741"/>
    </source>
</evidence>
<name>A0A1Y1ZCM1_9FUNG</name>
<dbReference type="GO" id="GO:0016459">
    <property type="term" value="C:myosin complex"/>
    <property type="evidence" value="ECO:0007669"/>
    <property type="project" value="UniProtKB-KW"/>
</dbReference>
<dbReference type="InterPro" id="IPR036961">
    <property type="entry name" value="Kinesin_motor_dom_sf"/>
</dbReference>
<keyword evidence="2 6" id="KW-0067">ATP-binding</keyword>
<sequence>MSYKRDMGGPVEHHDLSELPSPNVDDIVSLLKSRIQSGILYTGIGARTLVALNPPSSSERSHEALMNEYLAEYKDTSGQCDRLPPHIFQVMTNAYLEMRRTGYDQVLLFSGETASGKSWNKGCALDMLNRIRESSKKESYILSQVMNANFILNAFGNASTIHNPNASRFGNYTEIQFSEKGRVIGAKILDYLLEKSRVTRVSQNESNFHAFRYLYNGITEEERKHLQLDSTNFHYLQGNAGANTAVQSELGELPRYSVCLRPFSIWAMSIL</sequence>
<evidence type="ECO:0000259" key="7">
    <source>
        <dbReference type="PROSITE" id="PS51456"/>
    </source>
</evidence>
<dbReference type="PANTHER" id="PTHR13140">
    <property type="entry name" value="MYOSIN"/>
    <property type="match status" value="1"/>
</dbReference>
<keyword evidence="3 6" id="KW-0518">Myosin</keyword>
<evidence type="ECO:0000313" key="9">
    <source>
        <dbReference type="Proteomes" id="UP000193498"/>
    </source>
</evidence>
<organism evidence="8 9">
    <name type="scientific">Basidiobolus meristosporus CBS 931.73</name>
    <dbReference type="NCBI Taxonomy" id="1314790"/>
    <lineage>
        <taxon>Eukaryota</taxon>
        <taxon>Fungi</taxon>
        <taxon>Fungi incertae sedis</taxon>
        <taxon>Zoopagomycota</taxon>
        <taxon>Entomophthoromycotina</taxon>
        <taxon>Basidiobolomycetes</taxon>
        <taxon>Basidiobolales</taxon>
        <taxon>Basidiobolaceae</taxon>
        <taxon>Basidiobolus</taxon>
    </lineage>
</organism>
<dbReference type="AlphaFoldDB" id="A0A1Y1ZCM1"/>